<organism evidence="5">
    <name type="scientific">Ignisphaera aggregans</name>
    <dbReference type="NCBI Taxonomy" id="334771"/>
    <lineage>
        <taxon>Archaea</taxon>
        <taxon>Thermoproteota</taxon>
        <taxon>Thermoprotei</taxon>
        <taxon>Desulfurococcales</taxon>
        <taxon>Desulfurococcaceae</taxon>
        <taxon>Ignisphaera</taxon>
    </lineage>
</organism>
<name>A0A7C4H466_9CREN</name>
<evidence type="ECO:0000256" key="4">
    <source>
        <dbReference type="ARBA" id="ARBA00023134"/>
    </source>
</evidence>
<evidence type="ECO:0000256" key="3">
    <source>
        <dbReference type="ARBA" id="ARBA00022801"/>
    </source>
</evidence>
<dbReference type="Pfam" id="PF03029">
    <property type="entry name" value="ATP_bind_1"/>
    <property type="match status" value="1"/>
</dbReference>
<accession>A0A7C4H466</accession>
<comment type="caution">
    <text evidence="5">The sequence shown here is derived from an EMBL/GenBank/DDBJ whole genome shotgun (WGS) entry which is preliminary data.</text>
</comment>
<dbReference type="EMBL" id="DTCA01000024">
    <property type="protein sequence ID" value="HGM06896.1"/>
    <property type="molecule type" value="Genomic_DNA"/>
</dbReference>
<dbReference type="GO" id="GO:0003924">
    <property type="term" value="F:GTPase activity"/>
    <property type="evidence" value="ECO:0007669"/>
    <property type="project" value="TreeGrafter"/>
</dbReference>
<dbReference type="Gene3D" id="3.40.50.300">
    <property type="entry name" value="P-loop containing nucleotide triphosphate hydrolases"/>
    <property type="match status" value="1"/>
</dbReference>
<dbReference type="AlphaFoldDB" id="A0A7C4H466"/>
<dbReference type="PANTHER" id="PTHR21231">
    <property type="entry name" value="XPA-BINDING PROTEIN 1-RELATED"/>
    <property type="match status" value="1"/>
</dbReference>
<comment type="similarity">
    <text evidence="1">Belongs to the GPN-loop GTPase family.</text>
</comment>
<dbReference type="InterPro" id="IPR004130">
    <property type="entry name" value="Gpn"/>
</dbReference>
<sequence length="254" mass="28663">MTTKTIVVFIGPAGSGKSTTVYAYSKWLYREFSYETYKVNLDPAALFIPYEPDYDIRNTVDIDRISKEYGLGPNGALVKSMDVISSEIDDIVHVFKDVDNQFILIDTPGQMEIFLFRDIAYKLMDSLKKYFRHTVAVFVTDAEIMKRYEDYAFLAIMTVAIQTRLGVDVIPVVNKIDIANTDKIVGDIISDIDTITKHLTSQGVYGEMMSNLLNTIAMYTKATRIPKISAKNLLGLEELHRVIHEITCACGDLT</sequence>
<reference evidence="5" key="1">
    <citation type="journal article" date="2020" name="mSystems">
        <title>Genome- and Community-Level Interaction Insights into Carbon Utilization and Element Cycling Functions of Hydrothermarchaeota in Hydrothermal Sediment.</title>
        <authorList>
            <person name="Zhou Z."/>
            <person name="Liu Y."/>
            <person name="Xu W."/>
            <person name="Pan J."/>
            <person name="Luo Z.H."/>
            <person name="Li M."/>
        </authorList>
    </citation>
    <scope>NUCLEOTIDE SEQUENCE [LARGE SCALE GENOMIC DNA]</scope>
    <source>
        <strain evidence="5">SpSt-658</strain>
    </source>
</reference>
<protein>
    <submittedName>
        <fullName evidence="5">GTPase</fullName>
    </submittedName>
</protein>
<dbReference type="SUPFAM" id="SSF52540">
    <property type="entry name" value="P-loop containing nucleoside triphosphate hydrolases"/>
    <property type="match status" value="1"/>
</dbReference>
<evidence type="ECO:0000313" key="5">
    <source>
        <dbReference type="EMBL" id="HGM06896.1"/>
    </source>
</evidence>
<dbReference type="InterPro" id="IPR027417">
    <property type="entry name" value="P-loop_NTPase"/>
</dbReference>
<proteinExistence type="inferred from homology"/>
<evidence type="ECO:0000256" key="2">
    <source>
        <dbReference type="ARBA" id="ARBA00022741"/>
    </source>
</evidence>
<keyword evidence="4" id="KW-0342">GTP-binding</keyword>
<gene>
    <name evidence="5" type="ORF">ENU31_00600</name>
</gene>
<keyword evidence="3" id="KW-0378">Hydrolase</keyword>
<dbReference type="GO" id="GO:0005525">
    <property type="term" value="F:GTP binding"/>
    <property type="evidence" value="ECO:0007669"/>
    <property type="project" value="UniProtKB-KW"/>
</dbReference>
<dbReference type="PANTHER" id="PTHR21231:SF8">
    <property type="entry name" value="GPN-LOOP GTPASE 1"/>
    <property type="match status" value="1"/>
</dbReference>
<keyword evidence="2" id="KW-0547">Nucleotide-binding</keyword>
<evidence type="ECO:0000256" key="1">
    <source>
        <dbReference type="ARBA" id="ARBA00005290"/>
    </source>
</evidence>